<sequence>MSDSVVFTRNEDIVEAEIDGDLVMMSIETGKYFGLDPIGKHIWQLMEQPTSQAAICIELQQHYDVSESQCLEEVESFLSRMVELGVVEAA</sequence>
<gene>
    <name evidence="1" type="ORF">DPBNPPHM_00521</name>
</gene>
<organism evidence="1 2">
    <name type="scientific">BD1-7 clade bacterium</name>
    <dbReference type="NCBI Taxonomy" id="2029982"/>
    <lineage>
        <taxon>Bacteria</taxon>
        <taxon>Pseudomonadati</taxon>
        <taxon>Pseudomonadota</taxon>
        <taxon>Gammaproteobacteria</taxon>
        <taxon>Cellvibrionales</taxon>
        <taxon>Spongiibacteraceae</taxon>
        <taxon>BD1-7 clade</taxon>
    </lineage>
</organism>
<name>A0A5S9N4P7_9GAMM</name>
<accession>A0A5S9N4P7</accession>
<evidence type="ECO:0008006" key="3">
    <source>
        <dbReference type="Google" id="ProtNLM"/>
    </source>
</evidence>
<dbReference type="Proteomes" id="UP000434580">
    <property type="component" value="Unassembled WGS sequence"/>
</dbReference>
<dbReference type="InterPro" id="IPR041881">
    <property type="entry name" value="PqqD_sf"/>
</dbReference>
<evidence type="ECO:0000313" key="2">
    <source>
        <dbReference type="Proteomes" id="UP000434580"/>
    </source>
</evidence>
<evidence type="ECO:0000313" key="1">
    <source>
        <dbReference type="EMBL" id="CAA0082923.1"/>
    </source>
</evidence>
<dbReference type="Gene3D" id="1.10.10.1150">
    <property type="entry name" value="Coenzyme PQQ synthesis protein D (PqqD)"/>
    <property type="match status" value="1"/>
</dbReference>
<reference evidence="1 2" key="1">
    <citation type="submission" date="2019-11" db="EMBL/GenBank/DDBJ databases">
        <authorList>
            <person name="Holert J."/>
        </authorList>
    </citation>
    <scope>NUCLEOTIDE SEQUENCE [LARGE SCALE GENOMIC DNA]</scope>
    <source>
        <strain evidence="1">BC5_2</strain>
    </source>
</reference>
<dbReference type="OrthoDB" id="9800554at2"/>
<dbReference type="AlphaFoldDB" id="A0A5S9N4P7"/>
<dbReference type="InterPro" id="IPR008792">
    <property type="entry name" value="PQQD"/>
</dbReference>
<dbReference type="Pfam" id="PF05402">
    <property type="entry name" value="PqqD"/>
    <property type="match status" value="1"/>
</dbReference>
<dbReference type="EMBL" id="CACSII010000001">
    <property type="protein sequence ID" value="CAA0082923.1"/>
    <property type="molecule type" value="Genomic_DNA"/>
</dbReference>
<protein>
    <recommendedName>
        <fullName evidence="3">Coenzyme PQQ synthesis protein D</fullName>
    </recommendedName>
</protein>
<proteinExistence type="predicted"/>